<evidence type="ECO:0000313" key="2">
    <source>
        <dbReference type="EMBL" id="PRP81690.1"/>
    </source>
</evidence>
<dbReference type="InterPro" id="IPR037804">
    <property type="entry name" value="SGF73"/>
</dbReference>
<dbReference type="PANTHER" id="PTHR47805:SF1">
    <property type="entry name" value="SAGA-ASSOCIATED FACTOR 73"/>
    <property type="match status" value="1"/>
</dbReference>
<reference evidence="2 3" key="1">
    <citation type="journal article" date="2018" name="Genome Biol. Evol.">
        <title>Multiple Roots of Fruiting Body Formation in Amoebozoa.</title>
        <authorList>
            <person name="Hillmann F."/>
            <person name="Forbes G."/>
            <person name="Novohradska S."/>
            <person name="Ferling I."/>
            <person name="Riege K."/>
            <person name="Groth M."/>
            <person name="Westermann M."/>
            <person name="Marz M."/>
            <person name="Spaller T."/>
            <person name="Winckler T."/>
            <person name="Schaap P."/>
            <person name="Glockner G."/>
        </authorList>
    </citation>
    <scope>NUCLEOTIDE SEQUENCE [LARGE SCALE GENOMIC DNA]</scope>
    <source>
        <strain evidence="2 3">Jena</strain>
    </source>
</reference>
<dbReference type="Proteomes" id="UP000241769">
    <property type="component" value="Unassembled WGS sequence"/>
</dbReference>
<feature type="region of interest" description="Disordered" evidence="1">
    <location>
        <begin position="321"/>
        <end position="394"/>
    </location>
</feature>
<protein>
    <recommendedName>
        <fullName evidence="4">SAGA-associated factor 11</fullName>
    </recommendedName>
</protein>
<accession>A0A2P6NCL8</accession>
<proteinExistence type="predicted"/>
<dbReference type="AlphaFoldDB" id="A0A2P6NCL8"/>
<evidence type="ECO:0008006" key="4">
    <source>
        <dbReference type="Google" id="ProtNLM"/>
    </source>
</evidence>
<dbReference type="GO" id="GO:0000124">
    <property type="term" value="C:SAGA complex"/>
    <property type="evidence" value="ECO:0007669"/>
    <property type="project" value="InterPro"/>
</dbReference>
<dbReference type="OrthoDB" id="21678at2759"/>
<feature type="compositionally biased region" description="Basic residues" evidence="1">
    <location>
        <begin position="370"/>
        <end position="380"/>
    </location>
</feature>
<evidence type="ECO:0000313" key="3">
    <source>
        <dbReference type="Proteomes" id="UP000241769"/>
    </source>
</evidence>
<dbReference type="InParanoid" id="A0A2P6NCL8"/>
<comment type="caution">
    <text evidence="2">The sequence shown here is derived from an EMBL/GenBank/DDBJ whole genome shotgun (WGS) entry which is preliminary data.</text>
</comment>
<organism evidence="2 3">
    <name type="scientific">Planoprotostelium fungivorum</name>
    <dbReference type="NCBI Taxonomy" id="1890364"/>
    <lineage>
        <taxon>Eukaryota</taxon>
        <taxon>Amoebozoa</taxon>
        <taxon>Evosea</taxon>
        <taxon>Variosea</taxon>
        <taxon>Cavosteliida</taxon>
        <taxon>Cavosteliaceae</taxon>
        <taxon>Planoprotostelium</taxon>
    </lineage>
</organism>
<sequence>MIGTDTHRYRVYTDLRLLSITKAIWNTSDVASASADLGLGVFNQTKVLRPIGEFQLRETTIISIIFYFVRRKLRPNTEPTSHLAFINIIEKLSTSWAQMNGGNAGNIEELKRELYQQILDVTPTYLHRDKSPFTSSLSTSDLIGMIETLTLAATIDAGRDPLSFEDVDVKNIEDGPSIISKYCVPSDRLVTAAAGLPQEGLLGLSAGSKWATLGIHLRRIHAQNTRTLTGDLHRCRQYVTDFREAVENSKRPQEVQPPPNRTFAEDHMDVFGFYPLKDPLDLVKCNHCLKTIKSSRFTQHLYQCPQSFDLENFYTTVGKIPRNGSEHSKNNPSKALPPNDPKRKRESIYNAVNPPPPARTSLATDPPVKKEKKSKSKKKVKPEPAPSTTQQNPVVISSPNKRVVGTAANASMSPLKTSGSLPRVTSSVTSSNGNTQYTPMVVPAIFANMKEDLAQSGSQPETFQGKLQPPQFDEVDLEYFSRMSDPMPAEDYVPGFGGDSGLVGVNDEWSGIDLGGDINLESMGTFEDLSLLL</sequence>
<evidence type="ECO:0000256" key="1">
    <source>
        <dbReference type="SAM" id="MobiDB-lite"/>
    </source>
</evidence>
<keyword evidence="3" id="KW-1185">Reference proteome</keyword>
<dbReference type="PANTHER" id="PTHR47805">
    <property type="entry name" value="SAGA-ASSOCIATED FACTOR 73"/>
    <property type="match status" value="1"/>
</dbReference>
<gene>
    <name evidence="2" type="ORF">PROFUN_01197</name>
</gene>
<name>A0A2P6NCL8_9EUKA</name>
<dbReference type="EMBL" id="MDYQ01000121">
    <property type="protein sequence ID" value="PRP81690.1"/>
    <property type="molecule type" value="Genomic_DNA"/>
</dbReference>